<dbReference type="Gene3D" id="2.30.29.30">
    <property type="entry name" value="Pleckstrin-homology domain (PH domain)/Phosphotyrosine-binding domain (PTB)"/>
    <property type="match status" value="1"/>
</dbReference>
<evidence type="ECO:0008006" key="7">
    <source>
        <dbReference type="Google" id="ProtNLM"/>
    </source>
</evidence>
<reference evidence="5 6" key="1">
    <citation type="submission" date="2022-05" db="EMBL/GenBank/DDBJ databases">
        <title>A multi-omics perspective on studying reproductive biology in Daphnia sinensis.</title>
        <authorList>
            <person name="Jia J."/>
        </authorList>
    </citation>
    <scope>NUCLEOTIDE SEQUENCE [LARGE SCALE GENOMIC DNA]</scope>
    <source>
        <strain evidence="5 6">WSL</strain>
    </source>
</reference>
<dbReference type="Pfam" id="PF16979">
    <property type="entry name" value="SIN1_PH"/>
    <property type="match status" value="1"/>
</dbReference>
<dbReference type="Pfam" id="PF05422">
    <property type="entry name" value="SIN1"/>
    <property type="match status" value="1"/>
</dbReference>
<evidence type="ECO:0000256" key="1">
    <source>
        <dbReference type="ARBA" id="ARBA00009407"/>
    </source>
</evidence>
<evidence type="ECO:0000259" key="4">
    <source>
        <dbReference type="Pfam" id="PF16979"/>
    </source>
</evidence>
<dbReference type="Proteomes" id="UP000820818">
    <property type="component" value="Linkage Group LG2"/>
</dbReference>
<dbReference type="InterPro" id="IPR011993">
    <property type="entry name" value="PH-like_dom_sf"/>
</dbReference>
<feature type="domain" description="SIN1-type PH" evidence="4">
    <location>
        <begin position="298"/>
        <end position="405"/>
    </location>
</feature>
<dbReference type="InterPro" id="IPR031313">
    <property type="entry name" value="Sin1_PH_dom"/>
</dbReference>
<dbReference type="GO" id="GO:0005737">
    <property type="term" value="C:cytoplasm"/>
    <property type="evidence" value="ECO:0007669"/>
    <property type="project" value="TreeGrafter"/>
</dbReference>
<dbReference type="InterPro" id="IPR031567">
    <property type="entry name" value="CRIM_dom"/>
</dbReference>
<dbReference type="GO" id="GO:0005546">
    <property type="term" value="F:phosphatidylinositol-4,5-bisphosphate binding"/>
    <property type="evidence" value="ECO:0007669"/>
    <property type="project" value="TreeGrafter"/>
</dbReference>
<accession>A0AAD5Q1T7</accession>
<dbReference type="GO" id="GO:0038203">
    <property type="term" value="P:TORC2 signaling"/>
    <property type="evidence" value="ECO:0007669"/>
    <property type="project" value="TreeGrafter"/>
</dbReference>
<dbReference type="GO" id="GO:0005886">
    <property type="term" value="C:plasma membrane"/>
    <property type="evidence" value="ECO:0007669"/>
    <property type="project" value="TreeGrafter"/>
</dbReference>
<feature type="domain" description="CRIM" evidence="3">
    <location>
        <begin position="135"/>
        <end position="265"/>
    </location>
</feature>
<evidence type="ECO:0000259" key="2">
    <source>
        <dbReference type="Pfam" id="PF05422"/>
    </source>
</evidence>
<dbReference type="InterPro" id="IPR032679">
    <property type="entry name" value="Sin1_N"/>
</dbReference>
<name>A0AAD5Q1T7_9CRUS</name>
<evidence type="ECO:0000259" key="3">
    <source>
        <dbReference type="Pfam" id="PF16978"/>
    </source>
</evidence>
<dbReference type="AlphaFoldDB" id="A0AAD5Q1T7"/>
<proteinExistence type="inferred from homology"/>
<feature type="domain" description="Sin1 N-terminal" evidence="2">
    <location>
        <begin position="74"/>
        <end position="129"/>
    </location>
</feature>
<evidence type="ECO:0000313" key="6">
    <source>
        <dbReference type="Proteomes" id="UP000820818"/>
    </source>
</evidence>
<evidence type="ECO:0000313" key="5">
    <source>
        <dbReference type="EMBL" id="KAI9563655.1"/>
    </source>
</evidence>
<dbReference type="InterPro" id="IPR008828">
    <property type="entry name" value="Sin1/Avo1"/>
</dbReference>
<dbReference type="PANTHER" id="PTHR13335:SF1">
    <property type="entry name" value="TARGET OF RAPAMYCIN COMPLEX 2 SUBUNIT MAPKAP1"/>
    <property type="match status" value="1"/>
</dbReference>
<sequence length="430" mass="49537">MAFYDNKYWILSHVRNSFLYSDDTGMCEMILQNTDIPKNIREEGKKLWFGNLDDSEEEFDDDGRIHTRSLGNGNDDFGTRRRRLNTVVRLEKMKKEQQAAAMISTIRWKEPDLTILDEEKTKWFAKKEVVFQNSKSVLARLMAEHASDPDSPFIEYAKFDGNSQLRAPIRTIRIFLSMQTTQERNFPMTVSVIASAKVSELIGLVCYKYSQEKREPPLSGTVDNYALFIAEDDGSPDADFPCLEPKEVVGKFGFTSLALVRSTQPPKEVKKDNETTKTTDQVIADKPDDRGTVLESTDYHSFKGFLLHKVRPKTEITLGISWDQVEIKPCPTSRSVTTLLWSRPNLKPTRLPIEVIVDCVPLQTVPASVAIMYYDTDKRKWRRLRIECDIKTIEQIVAKLKFILEIRGGLYRQEYLHHMSYVSKKASLIR</sequence>
<dbReference type="EMBL" id="WJBH02000002">
    <property type="protein sequence ID" value="KAI9563655.1"/>
    <property type="molecule type" value="Genomic_DNA"/>
</dbReference>
<dbReference type="PANTHER" id="PTHR13335">
    <property type="entry name" value="TARGET OF RAPAMYCIN COMPLEX 2 SUBUNIT MAPKAP1"/>
    <property type="match status" value="1"/>
</dbReference>
<organism evidence="5 6">
    <name type="scientific">Daphnia sinensis</name>
    <dbReference type="NCBI Taxonomy" id="1820382"/>
    <lineage>
        <taxon>Eukaryota</taxon>
        <taxon>Metazoa</taxon>
        <taxon>Ecdysozoa</taxon>
        <taxon>Arthropoda</taxon>
        <taxon>Crustacea</taxon>
        <taxon>Branchiopoda</taxon>
        <taxon>Diplostraca</taxon>
        <taxon>Cladocera</taxon>
        <taxon>Anomopoda</taxon>
        <taxon>Daphniidae</taxon>
        <taxon>Daphnia</taxon>
        <taxon>Daphnia similis group</taxon>
    </lineage>
</organism>
<dbReference type="Pfam" id="PF16978">
    <property type="entry name" value="CRIM"/>
    <property type="match status" value="1"/>
</dbReference>
<dbReference type="GO" id="GO:0031932">
    <property type="term" value="C:TORC2 complex"/>
    <property type="evidence" value="ECO:0007669"/>
    <property type="project" value="InterPro"/>
</dbReference>
<comment type="similarity">
    <text evidence="1">Belongs to the SIN1 family.</text>
</comment>
<gene>
    <name evidence="5" type="ORF">GHT06_011119</name>
</gene>
<keyword evidence="6" id="KW-1185">Reference proteome</keyword>
<protein>
    <recommendedName>
        <fullName evidence="7">Stress-activated map kinase-interacting protein 1</fullName>
    </recommendedName>
</protein>
<comment type="caution">
    <text evidence="5">The sequence shown here is derived from an EMBL/GenBank/DDBJ whole genome shotgun (WGS) entry which is preliminary data.</text>
</comment>